<dbReference type="InterPro" id="IPR008969">
    <property type="entry name" value="CarboxyPept-like_regulatory"/>
</dbReference>
<keyword evidence="2" id="KW-0449">Lipoprotein</keyword>
<protein>
    <submittedName>
        <fullName evidence="2">Putative lipoprotein</fullName>
    </submittedName>
</protein>
<sequence>MTRIRLLSTLTATALAWAGATDAHAADKWATIKGQVVFPADKPVPEKKEINVTADKEHCLSKGALVGDELIVNPKNKGVKNVWVYLKPAEGDTFAAGDIAPALAKTAAKEHMVDQPVCAFAPRIVVARAGDTLLVKNSSPVPHNIKFSSDNLEFNQTLAAGGSFKPEKALEAQKNPATFACNIHPWMNGRVVIFDHPYFALTDADGNFEIKDAPEGKFRIFYRHENGYHKGKDGAKGFPVDIAGPTLEMKPLEIVLPENK</sequence>
<name>A0A5C1AR70_9BACT</name>
<dbReference type="InterPro" id="IPR008972">
    <property type="entry name" value="Cupredoxin"/>
</dbReference>
<evidence type="ECO:0000313" key="2">
    <source>
        <dbReference type="EMBL" id="QEL19388.1"/>
    </source>
</evidence>
<feature type="chain" id="PRO_5022812555" evidence="1">
    <location>
        <begin position="26"/>
        <end position="260"/>
    </location>
</feature>
<dbReference type="Gene3D" id="2.60.40.420">
    <property type="entry name" value="Cupredoxins - blue copper proteins"/>
    <property type="match status" value="1"/>
</dbReference>
<keyword evidence="1" id="KW-0732">Signal</keyword>
<accession>A0A5C1AR70</accession>
<evidence type="ECO:0000313" key="3">
    <source>
        <dbReference type="Proteomes" id="UP000324974"/>
    </source>
</evidence>
<dbReference type="KEGG" id="lrs:PX52LOC_06459"/>
<keyword evidence="3" id="KW-1185">Reference proteome</keyword>
<dbReference type="SUPFAM" id="SSF49503">
    <property type="entry name" value="Cupredoxins"/>
    <property type="match status" value="1"/>
</dbReference>
<dbReference type="AlphaFoldDB" id="A0A5C1AR70"/>
<organism evidence="2 3">
    <name type="scientific">Limnoglobus roseus</name>
    <dbReference type="NCBI Taxonomy" id="2598579"/>
    <lineage>
        <taxon>Bacteria</taxon>
        <taxon>Pseudomonadati</taxon>
        <taxon>Planctomycetota</taxon>
        <taxon>Planctomycetia</taxon>
        <taxon>Gemmatales</taxon>
        <taxon>Gemmataceae</taxon>
        <taxon>Limnoglobus</taxon>
    </lineage>
</organism>
<feature type="signal peptide" evidence="1">
    <location>
        <begin position="1"/>
        <end position="25"/>
    </location>
</feature>
<dbReference type="SUPFAM" id="SSF49464">
    <property type="entry name" value="Carboxypeptidase regulatory domain-like"/>
    <property type="match status" value="1"/>
</dbReference>
<proteinExistence type="predicted"/>
<gene>
    <name evidence="2" type="ORF">PX52LOC_06459</name>
</gene>
<dbReference type="Proteomes" id="UP000324974">
    <property type="component" value="Chromosome"/>
</dbReference>
<evidence type="ECO:0000256" key="1">
    <source>
        <dbReference type="SAM" id="SignalP"/>
    </source>
</evidence>
<reference evidence="3" key="1">
    <citation type="submission" date="2019-08" db="EMBL/GenBank/DDBJ databases">
        <title>Limnoglobus roseus gen. nov., sp. nov., a novel freshwater planctomycete with a giant genome from the family Gemmataceae.</title>
        <authorList>
            <person name="Kulichevskaya I.S."/>
            <person name="Naumoff D.G."/>
            <person name="Miroshnikov K."/>
            <person name="Ivanova A."/>
            <person name="Philippov D.A."/>
            <person name="Hakobyan A."/>
            <person name="Rijpstra I.C."/>
            <person name="Sinninghe Damste J.S."/>
            <person name="Liesack W."/>
            <person name="Dedysh S.N."/>
        </authorList>
    </citation>
    <scope>NUCLEOTIDE SEQUENCE [LARGE SCALE GENOMIC DNA]</scope>
    <source>
        <strain evidence="3">PX52</strain>
    </source>
</reference>
<dbReference type="EMBL" id="CP042425">
    <property type="protein sequence ID" value="QEL19388.1"/>
    <property type="molecule type" value="Genomic_DNA"/>
</dbReference>
<dbReference type="RefSeq" id="WP_246173523.1">
    <property type="nucleotide sequence ID" value="NZ_CP042425.1"/>
</dbReference>